<protein>
    <submittedName>
        <fullName evidence="2">Uncharacterized protein</fullName>
    </submittedName>
</protein>
<sequence length="48" mass="5370">MARKSPFGPRTEKETIRDIKKRLGIPIPKAGPVTRKPRPTPGTFVSKK</sequence>
<evidence type="ECO:0000256" key="1">
    <source>
        <dbReference type="SAM" id="MobiDB-lite"/>
    </source>
</evidence>
<evidence type="ECO:0000313" key="2">
    <source>
        <dbReference type="EMBL" id="KKN84096.1"/>
    </source>
</evidence>
<name>A0A0F9WE12_9ZZZZ</name>
<organism evidence="2">
    <name type="scientific">marine sediment metagenome</name>
    <dbReference type="NCBI Taxonomy" id="412755"/>
    <lineage>
        <taxon>unclassified sequences</taxon>
        <taxon>metagenomes</taxon>
        <taxon>ecological metagenomes</taxon>
    </lineage>
</organism>
<feature type="non-terminal residue" evidence="2">
    <location>
        <position position="48"/>
    </location>
</feature>
<dbReference type="AlphaFoldDB" id="A0A0F9WE12"/>
<accession>A0A0F9WE12</accession>
<gene>
    <name evidence="2" type="ORF">LCGC14_0291790</name>
</gene>
<proteinExistence type="predicted"/>
<dbReference type="EMBL" id="LAZR01000175">
    <property type="protein sequence ID" value="KKN84096.1"/>
    <property type="molecule type" value="Genomic_DNA"/>
</dbReference>
<comment type="caution">
    <text evidence="2">The sequence shown here is derived from an EMBL/GenBank/DDBJ whole genome shotgun (WGS) entry which is preliminary data.</text>
</comment>
<feature type="region of interest" description="Disordered" evidence="1">
    <location>
        <begin position="1"/>
        <end position="48"/>
    </location>
</feature>
<reference evidence="2" key="1">
    <citation type="journal article" date="2015" name="Nature">
        <title>Complex archaea that bridge the gap between prokaryotes and eukaryotes.</title>
        <authorList>
            <person name="Spang A."/>
            <person name="Saw J.H."/>
            <person name="Jorgensen S.L."/>
            <person name="Zaremba-Niedzwiedzka K."/>
            <person name="Martijn J."/>
            <person name="Lind A.E."/>
            <person name="van Eijk R."/>
            <person name="Schleper C."/>
            <person name="Guy L."/>
            <person name="Ettema T.J."/>
        </authorList>
    </citation>
    <scope>NUCLEOTIDE SEQUENCE</scope>
</reference>